<dbReference type="AlphaFoldDB" id="A0AAD6UT71"/>
<comment type="caution">
    <text evidence="1">The sequence shown here is derived from an EMBL/GenBank/DDBJ whole genome shotgun (WGS) entry which is preliminary data.</text>
</comment>
<evidence type="ECO:0000313" key="2">
    <source>
        <dbReference type="Proteomes" id="UP001219525"/>
    </source>
</evidence>
<name>A0AAD6UT71_9AGAR</name>
<protein>
    <submittedName>
        <fullName evidence="1">Uncharacterized protein</fullName>
    </submittedName>
</protein>
<gene>
    <name evidence="1" type="ORF">GGX14DRAFT_587189</name>
</gene>
<dbReference type="Proteomes" id="UP001219525">
    <property type="component" value="Unassembled WGS sequence"/>
</dbReference>
<evidence type="ECO:0000313" key="1">
    <source>
        <dbReference type="EMBL" id="KAJ7194086.1"/>
    </source>
</evidence>
<accession>A0AAD6UT71</accession>
<sequence>MSAAGPHYRTVRSPLSAELAIVPLTARPEHPQFQARAQMSADEYEDHEQGTIRTLTSLQTGNNVFFQDSLSKLEEYLDRRYQSPDAKTAQGPKVIADTVILPPPASPPRLWQCLVSVGLKNCVTDAHLSVMLVLDLPLTPFISQIIRAIWKSSVTEIGYREFGRFLQLVGDLDDCIGGRLDATVPTVLEEEGSSNVKKLREMYDVRGIGQTFCVYFYYIDDDALAATLMAAATTSAIVASTSALPPPLGAKIDKVANLDDAHAYLDKACDDLPHLGMCKAIGEYNFSAAYKMYANVRLIPEIVTGLHGTWPKTGVPLKPWAVRHDIFISFDQLLSYCKAPAASTFSNHLGWVKHATHAVQLLQKEQDAGHLVESQDAAVLLERGTLLHALLYGPLLDPSSPNFAVPKDYEQIAVVSMADTKAWVADIEAHFSPQTKRARTRI</sequence>
<keyword evidence="2" id="KW-1185">Reference proteome</keyword>
<organism evidence="1 2">
    <name type="scientific">Mycena pura</name>
    <dbReference type="NCBI Taxonomy" id="153505"/>
    <lineage>
        <taxon>Eukaryota</taxon>
        <taxon>Fungi</taxon>
        <taxon>Dikarya</taxon>
        <taxon>Basidiomycota</taxon>
        <taxon>Agaricomycotina</taxon>
        <taxon>Agaricomycetes</taxon>
        <taxon>Agaricomycetidae</taxon>
        <taxon>Agaricales</taxon>
        <taxon>Marasmiineae</taxon>
        <taxon>Mycenaceae</taxon>
        <taxon>Mycena</taxon>
    </lineage>
</organism>
<reference evidence="1" key="1">
    <citation type="submission" date="2023-03" db="EMBL/GenBank/DDBJ databases">
        <title>Massive genome expansion in bonnet fungi (Mycena s.s.) driven by repeated elements and novel gene families across ecological guilds.</title>
        <authorList>
            <consortium name="Lawrence Berkeley National Laboratory"/>
            <person name="Harder C.B."/>
            <person name="Miyauchi S."/>
            <person name="Viragh M."/>
            <person name="Kuo A."/>
            <person name="Thoen E."/>
            <person name="Andreopoulos B."/>
            <person name="Lu D."/>
            <person name="Skrede I."/>
            <person name="Drula E."/>
            <person name="Henrissat B."/>
            <person name="Morin E."/>
            <person name="Kohler A."/>
            <person name="Barry K."/>
            <person name="LaButti K."/>
            <person name="Morin E."/>
            <person name="Salamov A."/>
            <person name="Lipzen A."/>
            <person name="Mereny Z."/>
            <person name="Hegedus B."/>
            <person name="Baldrian P."/>
            <person name="Stursova M."/>
            <person name="Weitz H."/>
            <person name="Taylor A."/>
            <person name="Grigoriev I.V."/>
            <person name="Nagy L.G."/>
            <person name="Martin F."/>
            <person name="Kauserud H."/>
        </authorList>
    </citation>
    <scope>NUCLEOTIDE SEQUENCE</scope>
    <source>
        <strain evidence="1">9144</strain>
    </source>
</reference>
<proteinExistence type="predicted"/>
<dbReference type="EMBL" id="JARJCW010000102">
    <property type="protein sequence ID" value="KAJ7194086.1"/>
    <property type="molecule type" value="Genomic_DNA"/>
</dbReference>